<dbReference type="EMBL" id="SNRW01000752">
    <property type="protein sequence ID" value="KAA6399446.1"/>
    <property type="molecule type" value="Genomic_DNA"/>
</dbReference>
<evidence type="ECO:0000256" key="2">
    <source>
        <dbReference type="ARBA" id="ARBA00022723"/>
    </source>
</evidence>
<gene>
    <name evidence="7" type="ORF">EZS28_005029</name>
</gene>
<feature type="region of interest" description="Disordered" evidence="4">
    <location>
        <begin position="1156"/>
        <end position="1211"/>
    </location>
</feature>
<evidence type="ECO:0000259" key="6">
    <source>
        <dbReference type="Pfam" id="PF25474"/>
    </source>
</evidence>
<keyword evidence="5" id="KW-0812">Transmembrane</keyword>
<feature type="region of interest" description="Disordered" evidence="4">
    <location>
        <begin position="649"/>
        <end position="706"/>
    </location>
</feature>
<feature type="region of interest" description="Disordered" evidence="4">
    <location>
        <begin position="1697"/>
        <end position="1735"/>
    </location>
</feature>
<name>A0A5J4WY91_9EUKA</name>
<dbReference type="Pfam" id="PF25474">
    <property type="entry name" value="TPR_TmcB"/>
    <property type="match status" value="1"/>
</dbReference>
<feature type="transmembrane region" description="Helical" evidence="5">
    <location>
        <begin position="2048"/>
        <end position="2078"/>
    </location>
</feature>
<feature type="compositionally biased region" description="Basic and acidic residues" evidence="4">
    <location>
        <begin position="514"/>
        <end position="525"/>
    </location>
</feature>
<dbReference type="GO" id="GO:0046872">
    <property type="term" value="F:metal ion binding"/>
    <property type="evidence" value="ECO:0007669"/>
    <property type="project" value="UniProtKB-KW"/>
</dbReference>
<feature type="transmembrane region" description="Helical" evidence="5">
    <location>
        <begin position="215"/>
        <end position="233"/>
    </location>
</feature>
<feature type="compositionally biased region" description="Low complexity" evidence="4">
    <location>
        <begin position="1442"/>
        <end position="1451"/>
    </location>
</feature>
<feature type="transmembrane region" description="Helical" evidence="5">
    <location>
        <begin position="1809"/>
        <end position="1834"/>
    </location>
</feature>
<feature type="compositionally biased region" description="Polar residues" evidence="4">
    <location>
        <begin position="1661"/>
        <end position="1676"/>
    </location>
</feature>
<feature type="transmembrane region" description="Helical" evidence="5">
    <location>
        <begin position="130"/>
        <end position="159"/>
    </location>
</feature>
<dbReference type="InterPro" id="IPR035938">
    <property type="entry name" value="Hemerythrin-like_sf"/>
</dbReference>
<feature type="compositionally biased region" description="Polar residues" evidence="4">
    <location>
        <begin position="1474"/>
        <end position="1486"/>
    </location>
</feature>
<feature type="compositionally biased region" description="Basic and acidic residues" evidence="4">
    <location>
        <begin position="1454"/>
        <end position="1471"/>
    </location>
</feature>
<evidence type="ECO:0000256" key="3">
    <source>
        <dbReference type="ARBA" id="ARBA00023004"/>
    </source>
</evidence>
<feature type="region of interest" description="Disordered" evidence="4">
    <location>
        <begin position="1635"/>
        <end position="1676"/>
    </location>
</feature>
<feature type="transmembrane region" description="Helical" evidence="5">
    <location>
        <begin position="267"/>
        <end position="285"/>
    </location>
</feature>
<feature type="compositionally biased region" description="Basic residues" evidence="4">
    <location>
        <begin position="688"/>
        <end position="699"/>
    </location>
</feature>
<feature type="domain" description="TmcB/TmcC TPR repeats" evidence="6">
    <location>
        <begin position="531"/>
        <end position="650"/>
    </location>
</feature>
<dbReference type="SUPFAM" id="SSF47188">
    <property type="entry name" value="Hemerythrin-like"/>
    <property type="match status" value="1"/>
</dbReference>
<reference evidence="7 8" key="1">
    <citation type="submission" date="2019-03" db="EMBL/GenBank/DDBJ databases">
        <title>Single cell metagenomics reveals metabolic interactions within the superorganism composed of flagellate Streblomastix strix and complex community of Bacteroidetes bacteria on its surface.</title>
        <authorList>
            <person name="Treitli S.C."/>
            <person name="Kolisko M."/>
            <person name="Husnik F."/>
            <person name="Keeling P."/>
            <person name="Hampl V."/>
        </authorList>
    </citation>
    <scope>NUCLEOTIDE SEQUENCE [LARGE SCALE GENOMIC DNA]</scope>
    <source>
        <strain evidence="7">ST1C</strain>
    </source>
</reference>
<feature type="transmembrane region" description="Helical" evidence="5">
    <location>
        <begin position="948"/>
        <end position="974"/>
    </location>
</feature>
<feature type="compositionally biased region" description="Polar residues" evidence="4">
    <location>
        <begin position="1191"/>
        <end position="1204"/>
    </location>
</feature>
<feature type="region of interest" description="Disordered" evidence="4">
    <location>
        <begin position="1028"/>
        <end position="1052"/>
    </location>
</feature>
<feature type="compositionally biased region" description="Polar residues" evidence="4">
    <location>
        <begin position="1395"/>
        <end position="1408"/>
    </location>
</feature>
<comment type="similarity">
    <text evidence="1">Belongs to the hemerythrin family.</text>
</comment>
<organism evidence="7 8">
    <name type="scientific">Streblomastix strix</name>
    <dbReference type="NCBI Taxonomy" id="222440"/>
    <lineage>
        <taxon>Eukaryota</taxon>
        <taxon>Metamonada</taxon>
        <taxon>Preaxostyla</taxon>
        <taxon>Oxymonadida</taxon>
        <taxon>Streblomastigidae</taxon>
        <taxon>Streblomastix</taxon>
    </lineage>
</organism>
<evidence type="ECO:0000256" key="5">
    <source>
        <dbReference type="SAM" id="Phobius"/>
    </source>
</evidence>
<feature type="compositionally biased region" description="Basic and acidic residues" evidence="4">
    <location>
        <begin position="1646"/>
        <end position="1657"/>
    </location>
</feature>
<evidence type="ECO:0000313" key="8">
    <source>
        <dbReference type="Proteomes" id="UP000324800"/>
    </source>
</evidence>
<keyword evidence="5" id="KW-0472">Membrane</keyword>
<feature type="compositionally biased region" description="Polar residues" evidence="4">
    <location>
        <begin position="1068"/>
        <end position="1081"/>
    </location>
</feature>
<dbReference type="InterPro" id="IPR057352">
    <property type="entry name" value="TPR_TmcB/C"/>
</dbReference>
<dbReference type="PANTHER" id="PTHR31600:SF2">
    <property type="entry name" value="GAMETE ENRICHED GENE 10 PROTEIN-RELATED"/>
    <property type="match status" value="1"/>
</dbReference>
<evidence type="ECO:0000313" key="7">
    <source>
        <dbReference type="EMBL" id="KAA6399446.1"/>
    </source>
</evidence>
<feature type="region of interest" description="Disordered" evidence="4">
    <location>
        <begin position="2232"/>
        <end position="2253"/>
    </location>
</feature>
<feature type="transmembrane region" description="Helical" evidence="5">
    <location>
        <begin position="83"/>
        <end position="110"/>
    </location>
</feature>
<proteinExistence type="inferred from homology"/>
<comment type="caution">
    <text evidence="7">The sequence shown here is derived from an EMBL/GenBank/DDBJ whole genome shotgun (WGS) entry which is preliminary data.</text>
</comment>
<feature type="region of interest" description="Disordered" evidence="4">
    <location>
        <begin position="510"/>
        <end position="533"/>
    </location>
</feature>
<accession>A0A5J4WY91</accession>
<evidence type="ECO:0000256" key="4">
    <source>
        <dbReference type="SAM" id="MobiDB-lite"/>
    </source>
</evidence>
<dbReference type="Proteomes" id="UP000324800">
    <property type="component" value="Unassembled WGS sequence"/>
</dbReference>
<sequence length="2253" mass="258437">MKQDTETLSDKPNKVDMVLFFFLYPLYDQNIEFGKKLSILYWAIQSLQFLGIAFFGVNLNGTTLVSKIAGFVEGSYLASITKLGFLIFNLASIFIFILATLSFVAISFTYKKIITTSPWIIDLYRSLFRFYISILHIPLMSILLSSFSCTGGETSVLIVNNNIQCKSALRLAFLIIGIIISVLIAVEQFIYRLFIFKNLPKHGGLNSHFNSEIDALIFAVYISMQIAVMRTTITDRGWRSMLTMIPTIAIILELTFQLPYYHRIKNIWWACVLMLYLWIRIIGEIQYFLKPAKVGHIILWVILLLAGIGCCIGLIPLIIWRSNKLLIIRNTSKGEFIIPVIVQQLNRSDSLVSFDRIPTATSYVSQRQQQQILRNNNDVELRGAMKNESTLNEEGVAGQTVQYPVVDVEYAMYDRTQNLSIFEPSMRFLSMKKEWRDQYHMSYADICYRFALSLYPDSAWLIGLYSLFLHTFKRQHQKGDEFLRQIRNANPNIIHRFLVYAHFEQLSEDANMNRSRDDSKSKSKDASNMQAQDDAAEGLANDGITLNTQAAKNALEQAQNFHITARKGVKEFWQNILRNNVDYASIPLLLQRVVDNEHNARRQYEELLITHPNNPQVLRWYGALQRDIYRDEDTAEIYLTRADQIEEELNESNPQGASQTGSRQGSRHSSSHPPSDNGSRSSDNSSIAKKRKKKKKKKGGVVIEEMNEGGGSMNGASDKSRITFFIPTISIIFFLSIVAVIAGYFIIQYQLGNAIKSAEYVVKLNDLTADLGRLALFSKYSLMSFHYLYQCYSPPSPIPDDEVEYYDVCQNIYPDVVKEEIPEYFPDYEQSKEQLQIIGDSLIQNLQDVYLFGFFDPWEVQDCEMMRVLYLDGQVDKNYLQIQSIFDVMREFAYQARSLALVEMDTDTQFRRLSEVIINFPTTVMESVKRALRSYVSEIESRISFTQIVILIQGIGISFILTIIFVVCVIYAFVATNKDRRQALQLLLVVPKQSIHQITLDLAQSEQEMDEITAANDAAEAEEQIKVIDQSNQQSNQTKDETLTRPQSRWGQVSSYISQPNMKGLLGINQQNDNLNASNENITDKDNQNQDNEDMAKDSDSNRFRPDYDQALTNQQNEEQKNNNENIISYSEKKPLILIKQPIIMSGGYEIDRSQASGYSDGVDNKEGNQGKSIEGPVIRLPPIKVHSLNEDSSPQQQVKSPSIQIAGKSPSNQLPLLQQSISPQILSQTNTNQDVEQSISTKNEQQQNEITYSLTSTIFKIHPPILMNVGESSMPPTLRALLVTQNLPFPIAQDPSLQRHWIDTNSNGQEIIRNGQFELVDEYAEQARQQQLQQEMQEERRREEEQVREREKDMEKIHMREKEIEQERENNRQIEKQMEQDRINGGNIFVDGYDTQQPESERQSVSSKSKKSELWDEQERQEQLMKQLLLEREEDNGNGDGNDWGQQEQQLSDLKKGDNDNESMRVKDWDWNEFQSQGSESNRNYKITPRKDQQMLLGDITSKSNQNSAKQPRQKQNNAGQGVMQLDANGEMSFAGNNSTMTSLTPEQMDNKYLNPESVNLSERQKYGSSNENINQRSLLDFNFGDQKLNIEQVGEILHASDVDVSEIQKSTQFTFHFPGLNDGIQLYETQEQNIKQSPTQVTDQRTDDQNEKQNDNDNSSLQQMGGQQFNNDSDSNVAIQEKSDSLNNIDQIEIPGQTSDEEEDNNKNIKKLPPKSVSPLKVQETNVDGKEKDQMDDLQKFGAFSTRMLALKQNIQTDDEEENDDRMRGIVRNIVVDTQWEEEMDTAIQKTQSAFKQLPGAMNKTHIIHILAVSFLFFVASILPAIILLIYLRDIDNRSSSVMLAGFEEQQFMQVVLFTLQMIANKGEMAWPDLDETKLNEKTTSSPFAKNFSYLGTDVEQLQKLVASSFDYEKLVQETLYKGTDQKTGWIDDYKLDIPTIEADVEVRRIMFTDGDYQCPLDEQQCVPDRIQGVNMYVGFDLLSARFQRKLMFLTTSIKNNDLHNMSLDDENLAFIQTAARWDLAAQYDKYTNSFLTSMQDAKKRFAMICLIAMILQLAIFVAIFLYSVIVLYMMLGTICSTTQRLRALIPESSQLDQSMDDEIRTHVPQIDVGNKKIIELQGLITEAVQNFSSRGEVHALCYEMLQLLRSEYQLEDKMMTESNYGGDWKERHIREHIAIQQRMTIISENFSENDDSTVFGSLILFEKLFDKHFKEQDKLFGMYYTKTTGMSGDDEEEEDEQDDLDEAAAF</sequence>
<feature type="compositionally biased region" description="Acidic residues" evidence="4">
    <location>
        <begin position="2235"/>
        <end position="2253"/>
    </location>
</feature>
<dbReference type="Gene3D" id="1.20.120.50">
    <property type="entry name" value="Hemerythrin-like"/>
    <property type="match status" value="1"/>
</dbReference>
<feature type="transmembrane region" description="Helical" evidence="5">
    <location>
        <begin position="297"/>
        <end position="320"/>
    </location>
</feature>
<feature type="compositionally biased region" description="Basic and acidic residues" evidence="4">
    <location>
        <begin position="1338"/>
        <end position="1383"/>
    </location>
</feature>
<feature type="region of interest" description="Disordered" evidence="4">
    <location>
        <begin position="1064"/>
        <end position="1107"/>
    </location>
</feature>
<dbReference type="PANTHER" id="PTHR31600">
    <property type="entry name" value="TINY MACROCYSTS PROTEIN B-RELATED"/>
    <property type="match status" value="1"/>
</dbReference>
<feature type="compositionally biased region" description="Polar residues" evidence="4">
    <location>
        <begin position="1635"/>
        <end position="1645"/>
    </location>
</feature>
<feature type="transmembrane region" description="Helical" evidence="5">
    <location>
        <begin position="724"/>
        <end position="747"/>
    </location>
</feature>
<feature type="region of interest" description="Disordered" evidence="4">
    <location>
        <begin position="1329"/>
        <end position="1421"/>
    </location>
</feature>
<protein>
    <recommendedName>
        <fullName evidence="6">TmcB/TmcC TPR repeats domain-containing protein</fullName>
    </recommendedName>
</protein>
<keyword evidence="3" id="KW-0408">Iron</keyword>
<keyword evidence="5" id="KW-1133">Transmembrane helix</keyword>
<dbReference type="InterPro" id="IPR052994">
    <property type="entry name" value="Tiny_macrocysts_regulators"/>
</dbReference>
<feature type="compositionally biased region" description="Basic and acidic residues" evidence="4">
    <location>
        <begin position="1411"/>
        <end position="1421"/>
    </location>
</feature>
<feature type="transmembrane region" description="Helical" evidence="5">
    <location>
        <begin position="171"/>
        <end position="195"/>
    </location>
</feature>
<feature type="compositionally biased region" description="Basic and acidic residues" evidence="4">
    <location>
        <begin position="1082"/>
        <end position="1107"/>
    </location>
</feature>
<evidence type="ECO:0000256" key="1">
    <source>
        <dbReference type="ARBA" id="ARBA00010587"/>
    </source>
</evidence>
<feature type="compositionally biased region" description="Low complexity" evidence="4">
    <location>
        <begin position="671"/>
        <end position="686"/>
    </location>
</feature>
<feature type="transmembrane region" description="Helical" evidence="5">
    <location>
        <begin position="39"/>
        <end position="62"/>
    </location>
</feature>
<feature type="region of interest" description="Disordered" evidence="4">
    <location>
        <begin position="1435"/>
        <end position="1490"/>
    </location>
</feature>
<keyword evidence="2" id="KW-0479">Metal-binding</keyword>